<name>A0A1C3H2A4_9GAMM</name>
<evidence type="ECO:0000313" key="1">
    <source>
        <dbReference type="EMBL" id="SAM57981.1"/>
    </source>
</evidence>
<dbReference type="Proteomes" id="UP000190837">
    <property type="component" value="Unassembled WGS sequence"/>
</dbReference>
<organism evidence="1 2">
    <name type="scientific">Cardiobacterium hominis</name>
    <dbReference type="NCBI Taxonomy" id="2718"/>
    <lineage>
        <taxon>Bacteria</taxon>
        <taxon>Pseudomonadati</taxon>
        <taxon>Pseudomonadota</taxon>
        <taxon>Gammaproteobacteria</taxon>
        <taxon>Cardiobacteriales</taxon>
        <taxon>Cardiobacteriaceae</taxon>
        <taxon>Cardiobacterium</taxon>
    </lineage>
</organism>
<gene>
    <name evidence="1" type="ORF">CHUV0807_0369</name>
</gene>
<evidence type="ECO:0000313" key="2">
    <source>
        <dbReference type="Proteomes" id="UP000190837"/>
    </source>
</evidence>
<protein>
    <submittedName>
        <fullName evidence="1">Uncharacterized protein</fullName>
    </submittedName>
</protein>
<reference evidence="2" key="1">
    <citation type="submission" date="2016-04" db="EMBL/GenBank/DDBJ databases">
        <authorList>
            <person name="Tagini F."/>
        </authorList>
    </citation>
    <scope>NUCLEOTIDE SEQUENCE [LARGE SCALE GENOMIC DNA]</scope>
    <source>
        <strain evidence="2">CHUV0807</strain>
    </source>
</reference>
<proteinExistence type="predicted"/>
<dbReference type="AlphaFoldDB" id="A0A1C3H2A4"/>
<sequence>MGSTGESLLTEIYAVNLKTTLTVGIKDGIYTVITCFKLVNIVTCTTFKIVTAFATI</sequence>
<dbReference type="EMBL" id="FKLO01000017">
    <property type="protein sequence ID" value="SAM57981.1"/>
    <property type="molecule type" value="Genomic_DNA"/>
</dbReference>
<accession>A0A1C3H2A4</accession>